<dbReference type="AlphaFoldDB" id="A0A8J3KD04"/>
<keyword evidence="2" id="KW-1185">Reference proteome</keyword>
<name>A0A8J3KD04_9ACTN</name>
<gene>
    <name evidence="1" type="ORF">Cci01nite_60350</name>
</gene>
<sequence length="129" mass="14460">MPHVRESRVPSNDQDARIQARAQVNRYWLHFDIAEVYPAGWPQVVGATGRDLADCMDIIASRYGRERVPPLTASSPIPTCPTLSLKLCRSGFLSAFRFGEVSGTRRRISAGQSLRRPDRWLPTPARIGE</sequence>
<comment type="caution">
    <text evidence="1">The sequence shown here is derived from an EMBL/GenBank/DDBJ whole genome shotgun (WGS) entry which is preliminary data.</text>
</comment>
<dbReference type="Proteomes" id="UP000659904">
    <property type="component" value="Unassembled WGS sequence"/>
</dbReference>
<proteinExistence type="predicted"/>
<dbReference type="EMBL" id="BONH01000033">
    <property type="protein sequence ID" value="GIG00942.1"/>
    <property type="molecule type" value="Genomic_DNA"/>
</dbReference>
<protein>
    <submittedName>
        <fullName evidence="1">Uncharacterized protein</fullName>
    </submittedName>
</protein>
<reference evidence="1 2" key="1">
    <citation type="submission" date="2021-01" db="EMBL/GenBank/DDBJ databases">
        <title>Whole genome shotgun sequence of Catellatospora citrea NBRC 14495.</title>
        <authorList>
            <person name="Komaki H."/>
            <person name="Tamura T."/>
        </authorList>
    </citation>
    <scope>NUCLEOTIDE SEQUENCE [LARGE SCALE GENOMIC DNA]</scope>
    <source>
        <strain evidence="1 2">NBRC 14495</strain>
    </source>
</reference>
<evidence type="ECO:0000313" key="1">
    <source>
        <dbReference type="EMBL" id="GIG00942.1"/>
    </source>
</evidence>
<accession>A0A8J3KD04</accession>
<evidence type="ECO:0000313" key="2">
    <source>
        <dbReference type="Proteomes" id="UP000659904"/>
    </source>
</evidence>
<organism evidence="1 2">
    <name type="scientific">Catellatospora citrea</name>
    <dbReference type="NCBI Taxonomy" id="53366"/>
    <lineage>
        <taxon>Bacteria</taxon>
        <taxon>Bacillati</taxon>
        <taxon>Actinomycetota</taxon>
        <taxon>Actinomycetes</taxon>
        <taxon>Micromonosporales</taxon>
        <taxon>Micromonosporaceae</taxon>
        <taxon>Catellatospora</taxon>
    </lineage>
</organism>